<dbReference type="EMBL" id="CP002069">
    <property type="protein sequence ID" value="ADI74092.1"/>
    <property type="molecule type" value="Genomic_DNA"/>
</dbReference>
<dbReference type="AlphaFoldDB" id="D7E7L9"/>
<organism evidence="1 2">
    <name type="scientific">Methanohalobium evestigatum (strain ATCC BAA-1072 / DSM 3721 / NBRC 107634 / OCM 161 / Z-7303)</name>
    <dbReference type="NCBI Taxonomy" id="644295"/>
    <lineage>
        <taxon>Archaea</taxon>
        <taxon>Methanobacteriati</taxon>
        <taxon>Methanobacteriota</taxon>
        <taxon>Stenosarchaea group</taxon>
        <taxon>Methanomicrobia</taxon>
        <taxon>Methanosarcinales</taxon>
        <taxon>Methanosarcinaceae</taxon>
        <taxon>Methanohalobium</taxon>
    </lineage>
</organism>
<accession>D7E7L9</accession>
<evidence type="ECO:0000313" key="2">
    <source>
        <dbReference type="Proteomes" id="UP000000391"/>
    </source>
</evidence>
<name>D7E7L9_METEZ</name>
<gene>
    <name evidence="1" type="ordered locus">Metev_1219</name>
</gene>
<dbReference type="Proteomes" id="UP000000391">
    <property type="component" value="Chromosome"/>
</dbReference>
<reference evidence="1 2" key="1">
    <citation type="submission" date="2010-06" db="EMBL/GenBank/DDBJ databases">
        <title>Complete sequence chromosome of Methanohalobium evestigatum Z-7303.</title>
        <authorList>
            <consortium name="US DOE Joint Genome Institute"/>
            <person name="Lucas S."/>
            <person name="Copeland A."/>
            <person name="Lapidus A."/>
            <person name="Cheng J.-F."/>
            <person name="Bruce D."/>
            <person name="Goodwin L."/>
            <person name="Pitluck S."/>
            <person name="Saunders E."/>
            <person name="Detter J.C."/>
            <person name="Han C."/>
            <person name="Tapia R."/>
            <person name="Land M."/>
            <person name="Hauser L."/>
            <person name="Kyrpides N."/>
            <person name="Mikhailova N."/>
            <person name="Sieprawska-Lupa M."/>
            <person name="Whitman W.B."/>
            <person name="Anderson I."/>
            <person name="Woyke T."/>
        </authorList>
    </citation>
    <scope>NUCLEOTIDE SEQUENCE [LARGE SCALE GENOMIC DNA]</scope>
    <source>
        <strain evidence="2">ATCC BAA-1072 / DSM 3721 / NBRC 107634 / OCM 161 / Z-7303</strain>
    </source>
</reference>
<dbReference type="HOGENOM" id="CLU_1727244_0_0_2"/>
<proteinExistence type="predicted"/>
<dbReference type="KEGG" id="mev:Metev_1219"/>
<keyword evidence="2" id="KW-1185">Reference proteome</keyword>
<evidence type="ECO:0000313" key="1">
    <source>
        <dbReference type="EMBL" id="ADI74092.1"/>
    </source>
</evidence>
<sequence>MNNRGEFLAAPNDIMKRLCPETYSRLHGGWFRKVDNLNQEYTNGYSIIGQFYSDRRRQWLAPGLYVDCSKNGDNKKKVIYHTLIKLNFDGTVELLEQTRNNPSWATDLWDPIEKFLPEFKPDKEILHEEKTYLECRLDEINHKLENLDKNQ</sequence>
<protein>
    <submittedName>
        <fullName evidence="1">Uncharacterized protein</fullName>
    </submittedName>
</protein>